<organism evidence="2 3">
    <name type="scientific">Diaphorina citri</name>
    <name type="common">Asian citrus psyllid</name>
    <dbReference type="NCBI Taxonomy" id="121845"/>
    <lineage>
        <taxon>Eukaryota</taxon>
        <taxon>Metazoa</taxon>
        <taxon>Ecdysozoa</taxon>
        <taxon>Arthropoda</taxon>
        <taxon>Hexapoda</taxon>
        <taxon>Insecta</taxon>
        <taxon>Pterygota</taxon>
        <taxon>Neoptera</taxon>
        <taxon>Paraneoptera</taxon>
        <taxon>Hemiptera</taxon>
        <taxon>Sternorrhyncha</taxon>
        <taxon>Psylloidea</taxon>
        <taxon>Psyllidae</taxon>
        <taxon>Diaphorininae</taxon>
        <taxon>Diaphorina</taxon>
    </lineage>
</organism>
<feature type="region of interest" description="Disordered" evidence="1">
    <location>
        <begin position="420"/>
        <end position="458"/>
    </location>
</feature>
<sequence length="843" mass="95347">MSINTAKFNIPVPSPSIPTAPDNKNENLYNYSTFSGQTLESSLNQASASNKTEKQESLIDGNYAGAEFQALTDWVLDEYFQIPKDILASNPLDSLVLPDTATAASSIETISSQLEASCQANDLLNMPSTSTQNSVDVVTSEYPPKHDTNESLSTLDKTTRLHRVYQILDTKSKQNRQWNQSGILRANHSYENVRHYRRLSDGHSNNLMIRLPAATTLTSVQSSCAKTITSQSIKRKPTHEMSDQFKKQKVNHSNKDLNIVTKSSEYIAKCLPAKQSEVGETKQITKLPSKENTGPPRSQEVSNVRQSTSYPALSTTLVSHEAIVTSRESVITENTVKCHQQDPTKQGLIQNEQTNNLGNTEKGCRSIDKNLKSVHMKQLPNSNMKYRFIGNTLQPSTSVDNQTKPQLTLNITPNQGVIIPESGSTNIYPERGRLSSKQKSSRKCDDRQRPSEEKKHDINSLIEQQLKTVKKFCSEKNMNRYVSAKSKGPHTEAVSKKSVFNTGDFCIKSHDLFKPCPPLWKVNIEDKNITEFVYVLVDQEDEGKYSFIFKKNSCIGNFHSEDTNLWIKIYIGMEADSFQLDQAKNEQILEKFVIEKSFVVSSAYRNSFNLYVQVIISQAMNSNFLPYIEQGARDTCFFYRPWCEINAILKQYMKTMNRCFLLYDEQIVEALIRYPYCILAQGEQSAVQDNYTCPLCARSMCKVKMILKGPFYDRTNLASLDNHADRKETYLCEECGNLCVLFSKAVHFTYLAYQLALKAVKTQYPAAFESNDLKQNSPAESKLSETSCNAGVESRKEGVSTSSAEPSANTIPLNKSILNDEKFYLDLFRYFQTVLSYIDYRIQ</sequence>
<feature type="compositionally biased region" description="Polar residues" evidence="1">
    <location>
        <begin position="282"/>
        <end position="308"/>
    </location>
</feature>
<dbReference type="KEGG" id="dci:103511168"/>
<feature type="region of interest" description="Disordered" evidence="1">
    <location>
        <begin position="279"/>
        <end position="308"/>
    </location>
</feature>
<keyword evidence="2" id="KW-1185">Reference proteome</keyword>
<reference evidence="3" key="1">
    <citation type="submission" date="2025-08" db="UniProtKB">
        <authorList>
            <consortium name="RefSeq"/>
        </authorList>
    </citation>
    <scope>IDENTIFICATION</scope>
</reference>
<feature type="compositionally biased region" description="Polar residues" evidence="1">
    <location>
        <begin position="777"/>
        <end position="789"/>
    </location>
</feature>
<dbReference type="GeneID" id="103511168"/>
<feature type="region of interest" description="Disordered" evidence="1">
    <location>
        <begin position="1"/>
        <end position="24"/>
    </location>
</feature>
<dbReference type="AlphaFoldDB" id="A0A1S3D4A8"/>
<evidence type="ECO:0000313" key="3">
    <source>
        <dbReference type="RefSeq" id="XP_008474109.1"/>
    </source>
</evidence>
<feature type="compositionally biased region" description="Basic and acidic residues" evidence="1">
    <location>
        <begin position="442"/>
        <end position="458"/>
    </location>
</feature>
<name>A0A1S3D4A8_DIACI</name>
<gene>
    <name evidence="3" type="primary">LOC103511168</name>
</gene>
<evidence type="ECO:0000313" key="2">
    <source>
        <dbReference type="Proteomes" id="UP000079169"/>
    </source>
</evidence>
<proteinExistence type="predicted"/>
<evidence type="ECO:0000256" key="1">
    <source>
        <dbReference type="SAM" id="MobiDB-lite"/>
    </source>
</evidence>
<dbReference type="Proteomes" id="UP000079169">
    <property type="component" value="Unplaced"/>
</dbReference>
<feature type="region of interest" description="Disordered" evidence="1">
    <location>
        <begin position="777"/>
        <end position="807"/>
    </location>
</feature>
<feature type="region of interest" description="Disordered" evidence="1">
    <location>
        <begin position="228"/>
        <end position="249"/>
    </location>
</feature>
<protein>
    <submittedName>
        <fullName evidence="3">Uncharacterized protein LOC103511168</fullName>
    </submittedName>
</protein>
<dbReference type="PaxDb" id="121845-A0A1S3D4A8"/>
<dbReference type="RefSeq" id="XP_008474109.1">
    <property type="nucleotide sequence ID" value="XM_008475887.3"/>
</dbReference>
<accession>A0A1S3D4A8</accession>